<evidence type="ECO:0000256" key="3">
    <source>
        <dbReference type="ARBA" id="ARBA00023002"/>
    </source>
</evidence>
<organism evidence="6 7">
    <name type="scientific">Cryptosporangium aurantiacum</name>
    <dbReference type="NCBI Taxonomy" id="134849"/>
    <lineage>
        <taxon>Bacteria</taxon>
        <taxon>Bacillati</taxon>
        <taxon>Actinomycetota</taxon>
        <taxon>Actinomycetes</taxon>
        <taxon>Cryptosporangiales</taxon>
        <taxon>Cryptosporangiaceae</taxon>
        <taxon>Cryptosporangium</taxon>
    </lineage>
</organism>
<keyword evidence="7" id="KW-1185">Reference proteome</keyword>
<evidence type="ECO:0000256" key="1">
    <source>
        <dbReference type="ARBA" id="ARBA00010426"/>
    </source>
</evidence>
<feature type="domain" description="Luciferase-like" evidence="5">
    <location>
        <begin position="1"/>
        <end position="313"/>
    </location>
</feature>
<keyword evidence="3" id="KW-0560">Oxidoreductase</keyword>
<dbReference type="GO" id="GO:0005829">
    <property type="term" value="C:cytosol"/>
    <property type="evidence" value="ECO:0007669"/>
    <property type="project" value="TreeGrafter"/>
</dbReference>
<dbReference type="PANTHER" id="PTHR30137:SF16">
    <property type="entry name" value="BLL0895 PROTEIN"/>
    <property type="match status" value="1"/>
</dbReference>
<dbReference type="Proteomes" id="UP000184440">
    <property type="component" value="Unassembled WGS sequence"/>
</dbReference>
<dbReference type="GO" id="GO:0016705">
    <property type="term" value="F:oxidoreductase activity, acting on paired donors, with incorporation or reduction of molecular oxygen"/>
    <property type="evidence" value="ECO:0007669"/>
    <property type="project" value="InterPro"/>
</dbReference>
<dbReference type="GO" id="GO:0004497">
    <property type="term" value="F:monooxygenase activity"/>
    <property type="evidence" value="ECO:0007669"/>
    <property type="project" value="UniProtKB-KW"/>
</dbReference>
<dbReference type="InterPro" id="IPR011251">
    <property type="entry name" value="Luciferase-like_dom"/>
</dbReference>
<dbReference type="SUPFAM" id="SSF51679">
    <property type="entry name" value="Bacterial luciferase-like"/>
    <property type="match status" value="1"/>
</dbReference>
<keyword evidence="2" id="KW-0285">Flavoprotein</keyword>
<dbReference type="Gene3D" id="3.20.20.30">
    <property type="entry name" value="Luciferase-like domain"/>
    <property type="match status" value="1"/>
</dbReference>
<evidence type="ECO:0000256" key="4">
    <source>
        <dbReference type="ARBA" id="ARBA00023033"/>
    </source>
</evidence>
<dbReference type="InterPro" id="IPR050766">
    <property type="entry name" value="Bact_Lucif_Oxidored"/>
</dbReference>
<dbReference type="STRING" id="134849.SAMN05443668_103250"/>
<dbReference type="RefSeq" id="WP_073255933.1">
    <property type="nucleotide sequence ID" value="NZ_FRCS01000003.1"/>
</dbReference>
<comment type="similarity">
    <text evidence="1">Belongs to the bacterial luciferase oxidoreductase family.</text>
</comment>
<accession>A0A1M7PDR1</accession>
<protein>
    <submittedName>
        <fullName evidence="6">Flavin-dependent oxidoreductase, luciferase family (Includes alkanesulfonate monooxygenase SsuD and methylene tetrahydromethanopterin reductase)</fullName>
    </submittedName>
</protein>
<evidence type="ECO:0000256" key="2">
    <source>
        <dbReference type="ARBA" id="ARBA00022630"/>
    </source>
</evidence>
<gene>
    <name evidence="6" type="ORF">SAMN05443668_103250</name>
</gene>
<sequence>MHISVFLGPFSFGPKQDLPNIDLCLAQATAAAEAGFAMVTFGEQHYNNYEPYCNPFLMAARLAPYLGDTWFGTTIVPLVFHHPFRLAEDASVVDLLLRGRFQLGMSAGRVGFSPDFENFGVDPARRQDVFDSKLDLLRRAFAHQPGDAPIVMDTEWDKGALNGRLMPVSYRAGGPLLAVGTNTDAKIVSSAEQGLSVFLGPCPRPDAARKFQLYRDALVAGGRDAQSVATLSSRCLVTRHVIVGKTEDEAWERAEAMVGANPMMDRSTDTRSLRQLSSADPADRNAAWVQSWIIAGDPDSVTRQLREYDEAGVPQVLTRFTVGAYNPEQINASFGLFVDEVLPQLDSERFPALSPEEIRSEHRADPAVQTAPVVISDGPISLDGIWHAVIDTPMGEQQVVLDLTVDGSTVTGTATQNGATNPIDDGTIEGNELSWKVSVRAPFTMKQAFAVSVAGDTMIGKVKAGLFPASPLTGTRA</sequence>
<dbReference type="AlphaFoldDB" id="A0A1M7PDR1"/>
<dbReference type="InterPro" id="IPR036661">
    <property type="entry name" value="Luciferase-like_sf"/>
</dbReference>
<proteinExistence type="inferred from homology"/>
<reference evidence="6 7" key="1">
    <citation type="submission" date="2016-11" db="EMBL/GenBank/DDBJ databases">
        <authorList>
            <person name="Jaros S."/>
            <person name="Januszkiewicz K."/>
            <person name="Wedrychowicz H."/>
        </authorList>
    </citation>
    <scope>NUCLEOTIDE SEQUENCE [LARGE SCALE GENOMIC DNA]</scope>
    <source>
        <strain evidence="6 7">DSM 46144</strain>
    </source>
</reference>
<dbReference type="EMBL" id="FRCS01000003">
    <property type="protein sequence ID" value="SHN15109.1"/>
    <property type="molecule type" value="Genomic_DNA"/>
</dbReference>
<evidence type="ECO:0000313" key="6">
    <source>
        <dbReference type="EMBL" id="SHN15109.1"/>
    </source>
</evidence>
<keyword evidence="4 6" id="KW-0503">Monooxygenase</keyword>
<name>A0A1M7PDR1_9ACTN</name>
<dbReference type="Pfam" id="PF00296">
    <property type="entry name" value="Bac_luciferase"/>
    <property type="match status" value="1"/>
</dbReference>
<evidence type="ECO:0000259" key="5">
    <source>
        <dbReference type="Pfam" id="PF00296"/>
    </source>
</evidence>
<evidence type="ECO:0000313" key="7">
    <source>
        <dbReference type="Proteomes" id="UP000184440"/>
    </source>
</evidence>
<dbReference type="PANTHER" id="PTHR30137">
    <property type="entry name" value="LUCIFERASE-LIKE MONOOXYGENASE"/>
    <property type="match status" value="1"/>
</dbReference>